<accession>A0AAV9WWS5</accession>
<feature type="transmembrane region" description="Helical" evidence="7">
    <location>
        <begin position="81"/>
        <end position="102"/>
    </location>
</feature>
<comment type="subcellular location">
    <subcellularLocation>
        <location evidence="1">Membrane</location>
        <topology evidence="1">Multi-pass membrane protein</topology>
    </subcellularLocation>
</comment>
<dbReference type="Pfam" id="PF20684">
    <property type="entry name" value="Fung_rhodopsin"/>
    <property type="match status" value="1"/>
</dbReference>
<feature type="compositionally biased region" description="Basic residues" evidence="6">
    <location>
        <begin position="324"/>
        <end position="335"/>
    </location>
</feature>
<proteinExistence type="inferred from homology"/>
<dbReference type="Proteomes" id="UP001365542">
    <property type="component" value="Unassembled WGS sequence"/>
</dbReference>
<evidence type="ECO:0000256" key="4">
    <source>
        <dbReference type="ARBA" id="ARBA00023136"/>
    </source>
</evidence>
<keyword evidence="3 7" id="KW-1133">Transmembrane helix</keyword>
<feature type="transmembrane region" description="Helical" evidence="7">
    <location>
        <begin position="208"/>
        <end position="234"/>
    </location>
</feature>
<comment type="caution">
    <text evidence="9">The sequence shown here is derived from an EMBL/GenBank/DDBJ whole genome shotgun (WGS) entry which is preliminary data.</text>
</comment>
<organism evidence="9 10">
    <name type="scientific">Orbilia ellipsospora</name>
    <dbReference type="NCBI Taxonomy" id="2528407"/>
    <lineage>
        <taxon>Eukaryota</taxon>
        <taxon>Fungi</taxon>
        <taxon>Dikarya</taxon>
        <taxon>Ascomycota</taxon>
        <taxon>Pezizomycotina</taxon>
        <taxon>Orbiliomycetes</taxon>
        <taxon>Orbiliales</taxon>
        <taxon>Orbiliaceae</taxon>
        <taxon>Orbilia</taxon>
    </lineage>
</organism>
<dbReference type="PANTHER" id="PTHR33048:SF47">
    <property type="entry name" value="INTEGRAL MEMBRANE PROTEIN-RELATED"/>
    <property type="match status" value="1"/>
</dbReference>
<evidence type="ECO:0000256" key="3">
    <source>
        <dbReference type="ARBA" id="ARBA00022989"/>
    </source>
</evidence>
<dbReference type="InterPro" id="IPR052337">
    <property type="entry name" value="SAT4-like"/>
</dbReference>
<feature type="transmembrane region" description="Helical" evidence="7">
    <location>
        <begin position="277"/>
        <end position="304"/>
    </location>
</feature>
<evidence type="ECO:0000256" key="1">
    <source>
        <dbReference type="ARBA" id="ARBA00004141"/>
    </source>
</evidence>
<protein>
    <recommendedName>
        <fullName evidence="8">Rhodopsin domain-containing protein</fullName>
    </recommendedName>
</protein>
<feature type="transmembrane region" description="Helical" evidence="7">
    <location>
        <begin position="246"/>
        <end position="271"/>
    </location>
</feature>
<feature type="region of interest" description="Disordered" evidence="6">
    <location>
        <begin position="428"/>
        <end position="490"/>
    </location>
</feature>
<dbReference type="AlphaFoldDB" id="A0AAV9WWS5"/>
<name>A0AAV9WWS5_9PEZI</name>
<dbReference type="PANTHER" id="PTHR33048">
    <property type="entry name" value="PTH11-LIKE INTEGRAL MEMBRANE PROTEIN (AFU_ORTHOLOGUE AFUA_5G11245)"/>
    <property type="match status" value="1"/>
</dbReference>
<feature type="transmembrane region" description="Helical" evidence="7">
    <location>
        <begin position="160"/>
        <end position="182"/>
    </location>
</feature>
<evidence type="ECO:0000256" key="5">
    <source>
        <dbReference type="ARBA" id="ARBA00038359"/>
    </source>
</evidence>
<sequence length="505" mass="56375">MGLPPHPQTEADREYLMSLFPLFKELPSNFQFPLEVDPNYIPPINSFYCLVVGVIMCIITVIVVCLRLWIRSRGTFGMDDWVMLAAFVSYAAFNCVNLVAVLDTGLGYHVYDLSRLDIHNYLIMQFLHVIFWFCALHLCRCSILHLFLRLAHLQSENQKLYLHTVLTLSYIFLAGCVFVQIFECGLPVSNSFELKLQFDGTCVGTNSVAVYGGLIAGHMALDALTIFPPLFILARLPLAPGKKFNLIFLLILGVFTMVFSAVRLFVFYNIMVSSFDITWHATAVAFWGILESSLAAIIACLPALNQAMIKFAKRVYHHSQTGSRRSRSRSSRSRRSPGTTAVSTRFRISLFERSHIYRGPSKFVSYSADATTTAAGTTRDYVELGDVQSNSPKSPDEMGRMNETAGDSYPDISVERNYYVTEERASDLEAQMEGSEGSGNQSSSSLAITKPSRIRTFLRRPSSPTLPMSPAHREPASQIPSLPPLPPLPAEVEVEFDADYSMSGK</sequence>
<reference evidence="9 10" key="1">
    <citation type="submission" date="2019-10" db="EMBL/GenBank/DDBJ databases">
        <authorList>
            <person name="Palmer J.M."/>
        </authorList>
    </citation>
    <scope>NUCLEOTIDE SEQUENCE [LARGE SCALE GENOMIC DNA]</scope>
    <source>
        <strain evidence="9 10">TWF694</strain>
    </source>
</reference>
<evidence type="ECO:0000313" key="9">
    <source>
        <dbReference type="EMBL" id="KAK6528757.1"/>
    </source>
</evidence>
<evidence type="ECO:0000313" key="10">
    <source>
        <dbReference type="Proteomes" id="UP001365542"/>
    </source>
</evidence>
<comment type="similarity">
    <text evidence="5">Belongs to the SAT4 family.</text>
</comment>
<dbReference type="InterPro" id="IPR049326">
    <property type="entry name" value="Rhodopsin_dom_fungi"/>
</dbReference>
<feature type="region of interest" description="Disordered" evidence="6">
    <location>
        <begin position="379"/>
        <end position="410"/>
    </location>
</feature>
<feature type="region of interest" description="Disordered" evidence="6">
    <location>
        <begin position="320"/>
        <end position="341"/>
    </location>
</feature>
<keyword evidence="10" id="KW-1185">Reference proteome</keyword>
<evidence type="ECO:0000259" key="8">
    <source>
        <dbReference type="Pfam" id="PF20684"/>
    </source>
</evidence>
<feature type="transmembrane region" description="Helical" evidence="7">
    <location>
        <begin position="45"/>
        <end position="69"/>
    </location>
</feature>
<feature type="transmembrane region" description="Helical" evidence="7">
    <location>
        <begin position="122"/>
        <end position="148"/>
    </location>
</feature>
<evidence type="ECO:0000256" key="6">
    <source>
        <dbReference type="SAM" id="MobiDB-lite"/>
    </source>
</evidence>
<feature type="domain" description="Rhodopsin" evidence="8">
    <location>
        <begin position="66"/>
        <end position="308"/>
    </location>
</feature>
<keyword evidence="4 7" id="KW-0472">Membrane</keyword>
<feature type="compositionally biased region" description="Low complexity" evidence="6">
    <location>
        <begin position="433"/>
        <end position="445"/>
    </location>
</feature>
<evidence type="ECO:0000256" key="7">
    <source>
        <dbReference type="SAM" id="Phobius"/>
    </source>
</evidence>
<dbReference type="EMBL" id="JAVHJO010000014">
    <property type="protein sequence ID" value="KAK6528757.1"/>
    <property type="molecule type" value="Genomic_DNA"/>
</dbReference>
<dbReference type="GO" id="GO:0016020">
    <property type="term" value="C:membrane"/>
    <property type="evidence" value="ECO:0007669"/>
    <property type="project" value="UniProtKB-SubCell"/>
</dbReference>
<keyword evidence="2 7" id="KW-0812">Transmembrane</keyword>
<evidence type="ECO:0000256" key="2">
    <source>
        <dbReference type="ARBA" id="ARBA00022692"/>
    </source>
</evidence>
<gene>
    <name evidence="9" type="ORF">TWF694_003996</name>
</gene>